<evidence type="ECO:0000256" key="4">
    <source>
        <dbReference type="ARBA" id="ARBA00023136"/>
    </source>
</evidence>
<feature type="domain" description="Translocation and assembly module TamB C-terminal" evidence="7">
    <location>
        <begin position="888"/>
        <end position="1248"/>
    </location>
</feature>
<protein>
    <recommendedName>
        <fullName evidence="7">Translocation and assembly module TamB C-terminal domain-containing protein</fullName>
    </recommendedName>
</protein>
<dbReference type="InterPro" id="IPR007452">
    <property type="entry name" value="TamB_C"/>
</dbReference>
<evidence type="ECO:0000313" key="8">
    <source>
        <dbReference type="EMBL" id="OGK03645.1"/>
    </source>
</evidence>
<keyword evidence="3 6" id="KW-1133">Transmembrane helix</keyword>
<feature type="transmembrane region" description="Helical" evidence="6">
    <location>
        <begin position="12"/>
        <end position="32"/>
    </location>
</feature>
<proteinExistence type="predicted"/>
<organism evidence="8 9">
    <name type="scientific">Candidatus Raymondbacteria bacterium RIFOXYD12_FULL_49_13</name>
    <dbReference type="NCBI Taxonomy" id="1817890"/>
    <lineage>
        <taxon>Bacteria</taxon>
        <taxon>Raymondiibacteriota</taxon>
    </lineage>
</organism>
<evidence type="ECO:0000256" key="3">
    <source>
        <dbReference type="ARBA" id="ARBA00022989"/>
    </source>
</evidence>
<dbReference type="GO" id="GO:0005886">
    <property type="term" value="C:plasma membrane"/>
    <property type="evidence" value="ECO:0007669"/>
    <property type="project" value="InterPro"/>
</dbReference>
<sequence length="1250" mass="134561">MAYLNSLKRGRNIAIAVVLVLAGLWIGTRTAWFQQRLGSFLQKEISSAMNGTVTWDTLYLSPLMRVTITGIVIRTKDNEPVISANRVTLRIVIVYLLKRRIDVRNLTISGSKVVYDQGRHPNLTDAFSSPASEMSDTNRPAWTLNIRKFSADSVQCRYIDTAIRISADLENIRLHGRLVRTTEVFASLDCGKGKVRILDSLHPMDSLHCTVSTGSRRVTLDDICLRFYAHAVARGSLDIPYDSNRAWHAVIAASADDEFLSSLGSRKWGITRCETATLNFRMQGLFLRPALYAHCHAQGLVVEQMPFDMVDAILTRDTLGGTECALTAHGPSMAGTAGLTGRSLLDGPRADVSNYRINANLRYDFPGARAAMYLDGFASGLSLREFSPEAQCTARIIKTGPFDSATSSLALFFANIANNQIVVSGQGPNGLVLTGKGFIGRNRVDVHANFSIDDMLAVSRYLSGQGIAGRLSGSIALSNASGPFFATGLIRGSDITWQDLVADTLAVQVQYTPATGLEVVSAAAFAQGRIERTIAFIGLPRANGFARMSFSGKGSFSNPRARVDIVIDDFSCGTLVADTVTAVIVLQDRIISLKNIALVRDSSKVYGTATVDLTQGHRISAQCTLHVQDTCGPIAASGEFAFSPSWRLDSSIADPVRIRVLFNGVCLKPYGGLFSNAFSIDGRLDGDAGLIFRHGVWQPEGEMILSSGYFSSAALGATVRDIAMRLSPAQNIERGVRVSLTTGQVSYNGILFPGVLLNGAFTAKSFILDTVHVRTNHGGLSAKGEWPLVPFKNALQNPASHLIVFADSVPLAGCNPFLSGWRFVSGEVSGNVSIDPSRPSKRTSGELRAQNVIIALDEISPSIGPVHTTVAFNGDSVFLKECTGTWNKGTVKAWGLVHLSSKGIDNAEIKAEVRAVRMEYGADVRCRADSIFAVLGRTPDAWRIEGEAYLGPSEYFHEVLFNQVPTMPGTQAPPSKNAINLAATIHIPDSCTADIEIGKWITGAAILIHAHLGGTVKFGGTTDRPAYEGLLKSTEGTIMYLDNVFTITEGYLRLPGSQPHSPRLRESEAGGKAGRQSRPSVSLLASTGISQAQGETFQDSLTITLRVSGDLNDPVVKLTSAPIACSEPEIISLLTFGTLTPGATGESASEIIGKSVSGYVSRQAQKTLGLDQVRIQGNPVQGGTASLSNVTVSVSKRIGRHVTLTYRQALENHLTREGVLSWRILPYLFLDSETDAQGNTGLDLKLKVEK</sequence>
<evidence type="ECO:0000256" key="5">
    <source>
        <dbReference type="SAM" id="MobiDB-lite"/>
    </source>
</evidence>
<evidence type="ECO:0000256" key="1">
    <source>
        <dbReference type="ARBA" id="ARBA00004167"/>
    </source>
</evidence>
<evidence type="ECO:0000259" key="7">
    <source>
        <dbReference type="Pfam" id="PF04357"/>
    </source>
</evidence>
<dbReference type="GO" id="GO:0009306">
    <property type="term" value="P:protein secretion"/>
    <property type="evidence" value="ECO:0007669"/>
    <property type="project" value="InterPro"/>
</dbReference>
<evidence type="ECO:0000256" key="6">
    <source>
        <dbReference type="SAM" id="Phobius"/>
    </source>
</evidence>
<name>A0A1F7FAG6_UNCRA</name>
<feature type="region of interest" description="Disordered" evidence="5">
    <location>
        <begin position="1056"/>
        <end position="1079"/>
    </location>
</feature>
<reference evidence="8 9" key="1">
    <citation type="journal article" date="2016" name="Nat. Commun.">
        <title>Thousands of microbial genomes shed light on interconnected biogeochemical processes in an aquifer system.</title>
        <authorList>
            <person name="Anantharaman K."/>
            <person name="Brown C.T."/>
            <person name="Hug L.A."/>
            <person name="Sharon I."/>
            <person name="Castelle C.J."/>
            <person name="Probst A.J."/>
            <person name="Thomas B.C."/>
            <person name="Singh A."/>
            <person name="Wilkins M.J."/>
            <person name="Karaoz U."/>
            <person name="Brodie E.L."/>
            <person name="Williams K.H."/>
            <person name="Hubbard S.S."/>
            <person name="Banfield J.F."/>
        </authorList>
    </citation>
    <scope>NUCLEOTIDE SEQUENCE [LARGE SCALE GENOMIC DNA]</scope>
</reference>
<gene>
    <name evidence="8" type="ORF">A2519_02640</name>
</gene>
<comment type="subcellular location">
    <subcellularLocation>
        <location evidence="1">Membrane</location>
        <topology evidence="1">Single-pass membrane protein</topology>
    </subcellularLocation>
</comment>
<dbReference type="AlphaFoldDB" id="A0A1F7FAG6"/>
<keyword evidence="2 6" id="KW-0812">Transmembrane</keyword>
<dbReference type="Pfam" id="PF04357">
    <property type="entry name" value="TamB"/>
    <property type="match status" value="1"/>
</dbReference>
<comment type="caution">
    <text evidence="8">The sequence shown here is derived from an EMBL/GenBank/DDBJ whole genome shotgun (WGS) entry which is preliminary data.</text>
</comment>
<dbReference type="Proteomes" id="UP000179243">
    <property type="component" value="Unassembled WGS sequence"/>
</dbReference>
<keyword evidence="4 6" id="KW-0472">Membrane</keyword>
<evidence type="ECO:0000313" key="9">
    <source>
        <dbReference type="Proteomes" id="UP000179243"/>
    </source>
</evidence>
<accession>A0A1F7FAG6</accession>
<evidence type="ECO:0000256" key="2">
    <source>
        <dbReference type="ARBA" id="ARBA00022692"/>
    </source>
</evidence>
<dbReference type="EMBL" id="MFYX01000084">
    <property type="protein sequence ID" value="OGK03645.1"/>
    <property type="molecule type" value="Genomic_DNA"/>
</dbReference>